<feature type="transmembrane region" description="Helical" evidence="5">
    <location>
        <begin position="235"/>
        <end position="254"/>
    </location>
</feature>
<accession>A0A5Q4YVT9</accession>
<feature type="transmembrane region" description="Helical" evidence="5">
    <location>
        <begin position="126"/>
        <end position="145"/>
    </location>
</feature>
<evidence type="ECO:0000313" key="7">
    <source>
        <dbReference type="EMBL" id="VVD29378.1"/>
    </source>
</evidence>
<dbReference type="Proteomes" id="UP000325811">
    <property type="component" value="Chromosome I"/>
</dbReference>
<evidence type="ECO:0000256" key="4">
    <source>
        <dbReference type="ARBA" id="ARBA00023136"/>
    </source>
</evidence>
<dbReference type="GO" id="GO:0016020">
    <property type="term" value="C:membrane"/>
    <property type="evidence" value="ECO:0007669"/>
    <property type="project" value="UniProtKB-SubCell"/>
</dbReference>
<keyword evidence="2 5" id="KW-0812">Transmembrane</keyword>
<feature type="transmembrane region" description="Helical" evidence="5">
    <location>
        <begin position="39"/>
        <end position="64"/>
    </location>
</feature>
<keyword evidence="4 5" id="KW-0472">Membrane</keyword>
<comment type="subcellular location">
    <subcellularLocation>
        <location evidence="1">Membrane</location>
        <topology evidence="1">Multi-pass membrane protein</topology>
    </subcellularLocation>
</comment>
<feature type="transmembrane region" description="Helical" evidence="5">
    <location>
        <begin position="157"/>
        <end position="179"/>
    </location>
</feature>
<feature type="transmembrane region" description="Helical" evidence="5">
    <location>
        <begin position="348"/>
        <end position="369"/>
    </location>
</feature>
<feature type="transmembrane region" description="Helical" evidence="5">
    <location>
        <begin position="315"/>
        <end position="336"/>
    </location>
</feature>
<evidence type="ECO:0000256" key="5">
    <source>
        <dbReference type="SAM" id="Phobius"/>
    </source>
</evidence>
<feature type="domain" description="Integral membrane bound transporter" evidence="6">
    <location>
        <begin position="41"/>
        <end position="164"/>
    </location>
</feature>
<name>A0A5Q4YVT9_9BURK</name>
<evidence type="ECO:0000313" key="8">
    <source>
        <dbReference type="Proteomes" id="UP000325811"/>
    </source>
</evidence>
<evidence type="ECO:0000256" key="2">
    <source>
        <dbReference type="ARBA" id="ARBA00022692"/>
    </source>
</evidence>
<proteinExistence type="predicted"/>
<protein>
    <recommendedName>
        <fullName evidence="6">Integral membrane bound transporter domain-containing protein</fullName>
    </recommendedName>
</protein>
<dbReference type="InterPro" id="IPR049453">
    <property type="entry name" value="Memb_transporter_dom"/>
</dbReference>
<feature type="transmembrane region" description="Helical" evidence="5">
    <location>
        <begin position="211"/>
        <end position="229"/>
    </location>
</feature>
<evidence type="ECO:0000256" key="3">
    <source>
        <dbReference type="ARBA" id="ARBA00022989"/>
    </source>
</evidence>
<dbReference type="RefSeq" id="WP_007181237.1">
    <property type="nucleotide sequence ID" value="NZ_LR699553.1"/>
</dbReference>
<evidence type="ECO:0000259" key="6">
    <source>
        <dbReference type="Pfam" id="PF13515"/>
    </source>
</evidence>
<dbReference type="KEGG" id="pdio:PDMSB3_2922"/>
<gene>
    <name evidence="7" type="ORF">PDMSB3_2922</name>
</gene>
<dbReference type="EMBL" id="LR699553">
    <property type="protein sequence ID" value="VVD29378.1"/>
    <property type="molecule type" value="Genomic_DNA"/>
</dbReference>
<dbReference type="Pfam" id="PF13515">
    <property type="entry name" value="FUSC_2"/>
    <property type="match status" value="1"/>
</dbReference>
<dbReference type="AlphaFoldDB" id="A0A5Q4YVT9"/>
<organism evidence="7 8">
    <name type="scientific">Paraburkholderia dioscoreae</name>
    <dbReference type="NCBI Taxonomy" id="2604047"/>
    <lineage>
        <taxon>Bacteria</taxon>
        <taxon>Pseudomonadati</taxon>
        <taxon>Pseudomonadota</taxon>
        <taxon>Betaproteobacteria</taxon>
        <taxon>Burkholderiales</taxon>
        <taxon>Burkholderiaceae</taxon>
        <taxon>Paraburkholderia</taxon>
    </lineage>
</organism>
<feature type="transmembrane region" description="Helical" evidence="5">
    <location>
        <begin position="101"/>
        <end position="119"/>
    </location>
</feature>
<feature type="transmembrane region" description="Helical" evidence="5">
    <location>
        <begin position="266"/>
        <end position="284"/>
    </location>
</feature>
<reference evidence="7 8" key="1">
    <citation type="submission" date="2019-08" db="EMBL/GenBank/DDBJ databases">
        <authorList>
            <person name="Herpell B J."/>
        </authorList>
    </citation>
    <scope>NUCLEOTIDE SEQUENCE [LARGE SCALE GENOMIC DNA]</scope>
    <source>
        <strain evidence="8">Msb3</strain>
    </source>
</reference>
<keyword evidence="8" id="KW-1185">Reference proteome</keyword>
<sequence length="378" mass="39874">MKNIALTAVLNTLRGFHTELSLAKVFERAPRCADAMLSTVLAVYVAHWIGLGEVWWAAICAFSLTGLELKAAASQGMQQIAGSVCGAFIGWVLSQHVAGEVGLFVVSITCLSVVGLYLATSRAASFMWILCTALAIFMIAAVHAHTETDPLAVVKALSVNAVAGTTAYWMISALSRIVLRLSGRRTGIAAPAPSASPVTSASPSGPTLGRLRHTIVGAATLSVLAYFAYQYPLDGFAQAMTTALVTLLVPLDVRGAWSLDAVVLRMCHRLLGCLFGSVIVLAVMPFTAGHMVYCMIALCASIWVACHLRFADLNISYVGTQLGAVVILAFVHDTVWLSDDVSVAYDRLIGVASGIVALAVVLGLVSSIFSSGPFTRRV</sequence>
<keyword evidence="3 5" id="KW-1133">Transmembrane helix</keyword>
<evidence type="ECO:0000256" key="1">
    <source>
        <dbReference type="ARBA" id="ARBA00004141"/>
    </source>
</evidence>
<feature type="transmembrane region" description="Helical" evidence="5">
    <location>
        <begin position="290"/>
        <end position="308"/>
    </location>
</feature>